<keyword evidence="2" id="KW-0472">Membrane</keyword>
<feature type="region of interest" description="Disordered" evidence="1">
    <location>
        <begin position="327"/>
        <end position="379"/>
    </location>
</feature>
<evidence type="ECO:0000313" key="3">
    <source>
        <dbReference type="EMBL" id="CAG5126419.1"/>
    </source>
</evidence>
<sequence>TFCRTLTMTNPKVVTSCDNAARAGKDRFTCSGTGRDLIPQNSDPEWFANIYLQIRRPDQNSFSSMIPACSTRYSRGVCSGGDCISCTNSNTELTITINRLLTTSDSRGIVRLLCFARDYTLESNDNFTLPEIVDINNYSMTLTVDGPSTPIYHTRCQFAQSFDTQNIFMLCCDSHVTPCYAQIKIGGVVVAKNGAPCVTYVPTSTRTALMVLHYSLCSQTDYIIGGRCTMQTGSLTTVEITATTTTTTYRGGTTARPMGVTTRTGKRLTNAITDPDEATTDRKLLTTSPKLMEVETSMLSVLFWVAISVAVLVTIIAIAVYCMTRSKPTRKSKPQPKPQPKPQATVASVVRPSPEPKQLNQVKESASDLASVDTESAVD</sequence>
<proteinExistence type="predicted"/>
<accession>A0A8S3ZB34</accession>
<dbReference type="Proteomes" id="UP000678393">
    <property type="component" value="Unassembled WGS sequence"/>
</dbReference>
<feature type="transmembrane region" description="Helical" evidence="2">
    <location>
        <begin position="301"/>
        <end position="323"/>
    </location>
</feature>
<keyword evidence="2" id="KW-1133">Transmembrane helix</keyword>
<organism evidence="3 4">
    <name type="scientific">Candidula unifasciata</name>
    <dbReference type="NCBI Taxonomy" id="100452"/>
    <lineage>
        <taxon>Eukaryota</taxon>
        <taxon>Metazoa</taxon>
        <taxon>Spiralia</taxon>
        <taxon>Lophotrochozoa</taxon>
        <taxon>Mollusca</taxon>
        <taxon>Gastropoda</taxon>
        <taxon>Heterobranchia</taxon>
        <taxon>Euthyneura</taxon>
        <taxon>Panpulmonata</taxon>
        <taxon>Eupulmonata</taxon>
        <taxon>Stylommatophora</taxon>
        <taxon>Helicina</taxon>
        <taxon>Helicoidea</taxon>
        <taxon>Geomitridae</taxon>
        <taxon>Candidula</taxon>
    </lineage>
</organism>
<keyword evidence="4" id="KW-1185">Reference proteome</keyword>
<evidence type="ECO:0000256" key="2">
    <source>
        <dbReference type="SAM" id="Phobius"/>
    </source>
</evidence>
<evidence type="ECO:0000313" key="4">
    <source>
        <dbReference type="Proteomes" id="UP000678393"/>
    </source>
</evidence>
<evidence type="ECO:0000256" key="1">
    <source>
        <dbReference type="SAM" id="MobiDB-lite"/>
    </source>
</evidence>
<name>A0A8S3ZB34_9EUPU</name>
<protein>
    <submittedName>
        <fullName evidence="3">Uncharacterized protein</fullName>
    </submittedName>
</protein>
<comment type="caution">
    <text evidence="3">The sequence shown here is derived from an EMBL/GenBank/DDBJ whole genome shotgun (WGS) entry which is preliminary data.</text>
</comment>
<dbReference type="EMBL" id="CAJHNH020002356">
    <property type="protein sequence ID" value="CAG5126419.1"/>
    <property type="molecule type" value="Genomic_DNA"/>
</dbReference>
<gene>
    <name evidence="3" type="ORF">CUNI_LOCUS11977</name>
</gene>
<feature type="non-terminal residue" evidence="3">
    <location>
        <position position="1"/>
    </location>
</feature>
<keyword evidence="2" id="KW-0812">Transmembrane</keyword>
<dbReference type="AlphaFoldDB" id="A0A8S3ZB34"/>
<reference evidence="3" key="1">
    <citation type="submission" date="2021-04" db="EMBL/GenBank/DDBJ databases">
        <authorList>
            <consortium name="Molecular Ecology Group"/>
        </authorList>
    </citation>
    <scope>NUCLEOTIDE SEQUENCE</scope>
</reference>